<reference evidence="2 3" key="1">
    <citation type="submission" date="2020-05" db="EMBL/GenBank/DDBJ databases">
        <authorList>
            <person name="Mo P."/>
        </authorList>
    </citation>
    <scope>NUCLEOTIDE SEQUENCE [LARGE SCALE GENOMIC DNA]</scope>
    <source>
        <strain evidence="2 3">Gen01</strain>
    </source>
</reference>
<gene>
    <name evidence="2" type="ORF">HOP40_05575</name>
</gene>
<dbReference type="CDD" id="cd02947">
    <property type="entry name" value="TRX_family"/>
    <property type="match status" value="1"/>
</dbReference>
<sequence length="149" mass="15264">MDLLGVTVLVAALVLATAVGLVLRRRDGRLRATADRRGASGGGAAGGWALAGTAPADGDRVLLLQLSSPVCTPCRRTAELIDDLRARQPGVAHAEVDVAERPEVARALGVLRTPTVVAFDRSGAEFVRVSGLPRAAELEAALAPALGAL</sequence>
<organism evidence="2 3">
    <name type="scientific">Pseudonocardia broussonetiae</name>
    <dbReference type="NCBI Taxonomy" id="2736640"/>
    <lineage>
        <taxon>Bacteria</taxon>
        <taxon>Bacillati</taxon>
        <taxon>Actinomycetota</taxon>
        <taxon>Actinomycetes</taxon>
        <taxon>Pseudonocardiales</taxon>
        <taxon>Pseudonocardiaceae</taxon>
        <taxon>Pseudonocardia</taxon>
    </lineage>
</organism>
<evidence type="ECO:0000313" key="3">
    <source>
        <dbReference type="Proteomes" id="UP000505377"/>
    </source>
</evidence>
<dbReference type="Proteomes" id="UP000505377">
    <property type="component" value="Chromosome"/>
</dbReference>
<proteinExistence type="predicted"/>
<dbReference type="Pfam" id="PF00085">
    <property type="entry name" value="Thioredoxin"/>
    <property type="match status" value="1"/>
</dbReference>
<dbReference type="Gene3D" id="3.40.30.10">
    <property type="entry name" value="Glutaredoxin"/>
    <property type="match status" value="1"/>
</dbReference>
<dbReference type="InterPro" id="IPR036249">
    <property type="entry name" value="Thioredoxin-like_sf"/>
</dbReference>
<protein>
    <submittedName>
        <fullName evidence="2">Thioredoxin family protein</fullName>
    </submittedName>
</protein>
<feature type="domain" description="Thioredoxin" evidence="1">
    <location>
        <begin position="59"/>
        <end position="142"/>
    </location>
</feature>
<keyword evidence="3" id="KW-1185">Reference proteome</keyword>
<dbReference type="EMBL" id="CP053564">
    <property type="protein sequence ID" value="QJY45354.1"/>
    <property type="molecule type" value="Genomic_DNA"/>
</dbReference>
<evidence type="ECO:0000259" key="1">
    <source>
        <dbReference type="Pfam" id="PF00085"/>
    </source>
</evidence>
<name>A0A6M6JBP5_9PSEU</name>
<dbReference type="InterPro" id="IPR013766">
    <property type="entry name" value="Thioredoxin_domain"/>
</dbReference>
<evidence type="ECO:0000313" key="2">
    <source>
        <dbReference type="EMBL" id="QJY45354.1"/>
    </source>
</evidence>
<dbReference type="KEGG" id="pbro:HOP40_05575"/>
<dbReference type="AlphaFoldDB" id="A0A6M6JBP5"/>
<accession>A0A6M6JBP5</accession>
<dbReference type="SUPFAM" id="SSF52833">
    <property type="entry name" value="Thioredoxin-like"/>
    <property type="match status" value="1"/>
</dbReference>